<dbReference type="InterPro" id="IPR003347">
    <property type="entry name" value="JmjC_dom"/>
</dbReference>
<dbReference type="GO" id="GO:0000785">
    <property type="term" value="C:chromatin"/>
    <property type="evidence" value="ECO:0007669"/>
    <property type="project" value="TreeGrafter"/>
</dbReference>
<dbReference type="AlphaFoldDB" id="A0A7J6WGC1"/>
<gene>
    <name evidence="5" type="ORF">FRX31_014400</name>
</gene>
<dbReference type="PROSITE" id="PS51183">
    <property type="entry name" value="JMJN"/>
    <property type="match status" value="1"/>
</dbReference>
<dbReference type="GO" id="GO:0032259">
    <property type="term" value="P:methylation"/>
    <property type="evidence" value="ECO:0007669"/>
    <property type="project" value="UniProtKB-KW"/>
</dbReference>
<evidence type="ECO:0000256" key="2">
    <source>
        <dbReference type="ARBA" id="ARBA00023004"/>
    </source>
</evidence>
<protein>
    <submittedName>
        <fullName evidence="5">Lysine-specific demethylase</fullName>
    </submittedName>
</protein>
<proteinExistence type="predicted"/>
<keyword evidence="5" id="KW-0808">Transferase</keyword>
<dbReference type="InterPro" id="IPR003349">
    <property type="entry name" value="JmjN"/>
</dbReference>
<dbReference type="Pfam" id="PF02375">
    <property type="entry name" value="JmjN"/>
    <property type="match status" value="1"/>
</dbReference>
<keyword evidence="6" id="KW-1185">Reference proteome</keyword>
<dbReference type="GO" id="GO:0141052">
    <property type="term" value="F:histone H3 demethylase activity"/>
    <property type="evidence" value="ECO:0007669"/>
    <property type="project" value="UniProtKB-ARBA"/>
</dbReference>
<dbReference type="SMART" id="SM00545">
    <property type="entry name" value="JmjN"/>
    <property type="match status" value="1"/>
</dbReference>
<feature type="domain" description="JmjN" evidence="3">
    <location>
        <begin position="100"/>
        <end position="141"/>
    </location>
</feature>
<dbReference type="EMBL" id="JABWDY010016558">
    <property type="protein sequence ID" value="KAF5196013.1"/>
    <property type="molecule type" value="Genomic_DNA"/>
</dbReference>
<dbReference type="Pfam" id="PF02373">
    <property type="entry name" value="JmjC"/>
    <property type="match status" value="1"/>
</dbReference>
<dbReference type="PROSITE" id="PS51184">
    <property type="entry name" value="JMJC"/>
    <property type="match status" value="1"/>
</dbReference>
<comment type="caution">
    <text evidence="5">The sequence shown here is derived from an EMBL/GenBank/DDBJ whole genome shotgun (WGS) entry which is preliminary data.</text>
</comment>
<dbReference type="Pfam" id="PF02928">
    <property type="entry name" value="zf-C5HC2"/>
    <property type="match status" value="1"/>
</dbReference>
<dbReference type="OrthoDB" id="1678912at2759"/>
<name>A0A7J6WGC1_THATH</name>
<dbReference type="PANTHER" id="PTHR10694:SF33">
    <property type="entry name" value="LYSINE-SPECIFIC DEMETHYLASE 5"/>
    <property type="match status" value="1"/>
</dbReference>
<feature type="domain" description="JmjC" evidence="4">
    <location>
        <begin position="226"/>
        <end position="396"/>
    </location>
</feature>
<dbReference type="Proteomes" id="UP000554482">
    <property type="component" value="Unassembled WGS sequence"/>
</dbReference>
<dbReference type="GO" id="GO:0010468">
    <property type="term" value="P:regulation of gene expression"/>
    <property type="evidence" value="ECO:0007669"/>
    <property type="project" value="TreeGrafter"/>
</dbReference>
<evidence type="ECO:0000313" key="5">
    <source>
        <dbReference type="EMBL" id="KAF5196013.1"/>
    </source>
</evidence>
<dbReference type="SUPFAM" id="SSF51197">
    <property type="entry name" value="Clavaminate synthase-like"/>
    <property type="match status" value="1"/>
</dbReference>
<evidence type="ECO:0000256" key="1">
    <source>
        <dbReference type="ARBA" id="ARBA00022723"/>
    </source>
</evidence>
<dbReference type="GO" id="GO:0005634">
    <property type="term" value="C:nucleus"/>
    <property type="evidence" value="ECO:0007669"/>
    <property type="project" value="TreeGrafter"/>
</dbReference>
<keyword evidence="2" id="KW-0408">Iron</keyword>
<dbReference type="InterPro" id="IPR004198">
    <property type="entry name" value="Znf_C5HC2"/>
</dbReference>
<reference evidence="5 6" key="1">
    <citation type="submission" date="2020-06" db="EMBL/GenBank/DDBJ databases">
        <title>Transcriptomic and genomic resources for Thalictrum thalictroides and T. hernandezii: Facilitating candidate gene discovery in an emerging model plant lineage.</title>
        <authorList>
            <person name="Arias T."/>
            <person name="Riano-Pachon D.M."/>
            <person name="Di Stilio V.S."/>
        </authorList>
    </citation>
    <scope>NUCLEOTIDE SEQUENCE [LARGE SCALE GENOMIC DNA]</scope>
    <source>
        <strain evidence="6">cv. WT478/WT964</strain>
        <tissue evidence="5">Leaves</tissue>
    </source>
</reference>
<evidence type="ECO:0000259" key="4">
    <source>
        <dbReference type="PROSITE" id="PS51184"/>
    </source>
</evidence>
<keyword evidence="5" id="KW-0489">Methyltransferase</keyword>
<evidence type="ECO:0000313" key="6">
    <source>
        <dbReference type="Proteomes" id="UP000554482"/>
    </source>
</evidence>
<dbReference type="GO" id="GO:0008168">
    <property type="term" value="F:methyltransferase activity"/>
    <property type="evidence" value="ECO:0007669"/>
    <property type="project" value="UniProtKB-KW"/>
</dbReference>
<sequence length="715" mass="79439">MVEGRVCSSKETKGSLEILKQKILRRMNSTYVPEITNVKNIMNRSGGDALKSASCGPRLSGNADSGARGSGFIKKNVFSMGKVDKFGAADLDWTEKIPECPVYYPTKEEFEDPLIYLQKIAPSASKFGICKIVSPLSAAVPAGVVLMKEKGGFKFTTRVQPLRLADWDTDDKVTFFMSGSAGSLPATYLEKEFWQEIAGGKTETVEYACDVDGSAFSSSPNDQLGKSKWNLKTLSRLPKSVLRLLGNAIPGVTDPMLYIGMLFSMFAWHVEDHYLYSINYHHCGASKTWYGIPGHAALDFEKVVREHVYANDILSTEGEDGAFDILLGKTTIFPPKILLEHNVPVYRAVQKPGDFVITFPRAYHSGFSHGFNCGEAVNFAIGDWFPLGAVASRRYSHLNRPPLLPHEELLCKEAMLLSSVPECEDSKCSYGDGVSHHCVKVSFVNLMRFQHRARWSLTKSKGCESATMKSQGTVLCGFCKRDCYVAFIRCNCYLHPICFLHEKELQDCRCGKNCVICLREDILEMEAVARKFELDNGILEEVKELIQCGDDLYMQSKLFTCSDKDMYSPYCEIDFDHNLETTNNPSKRSASTLCCPGSSGRSSLSHDGLIDLNTVPQKGSEESSFDACEMSVSPTVYDQCLNNDRATSHVPQALPSSGQYSDDSDSEIFWVKRRSSTKLEKRTLNNGMSSRLSEQQATSMLFGTANLIILPVNIN</sequence>
<dbReference type="SMART" id="SM00558">
    <property type="entry name" value="JmjC"/>
    <property type="match status" value="1"/>
</dbReference>
<organism evidence="5 6">
    <name type="scientific">Thalictrum thalictroides</name>
    <name type="common">Rue-anemone</name>
    <name type="synonym">Anemone thalictroides</name>
    <dbReference type="NCBI Taxonomy" id="46969"/>
    <lineage>
        <taxon>Eukaryota</taxon>
        <taxon>Viridiplantae</taxon>
        <taxon>Streptophyta</taxon>
        <taxon>Embryophyta</taxon>
        <taxon>Tracheophyta</taxon>
        <taxon>Spermatophyta</taxon>
        <taxon>Magnoliopsida</taxon>
        <taxon>Ranunculales</taxon>
        <taxon>Ranunculaceae</taxon>
        <taxon>Thalictroideae</taxon>
        <taxon>Thalictrum</taxon>
    </lineage>
</organism>
<keyword evidence="1" id="KW-0479">Metal-binding</keyword>
<evidence type="ECO:0000259" key="3">
    <source>
        <dbReference type="PROSITE" id="PS51183"/>
    </source>
</evidence>
<dbReference type="Gene3D" id="2.60.120.650">
    <property type="entry name" value="Cupin"/>
    <property type="match status" value="1"/>
</dbReference>
<dbReference type="PANTHER" id="PTHR10694">
    <property type="entry name" value="LYSINE-SPECIFIC DEMETHYLASE"/>
    <property type="match status" value="1"/>
</dbReference>
<accession>A0A7J6WGC1</accession>
<dbReference type="GO" id="GO:0046872">
    <property type="term" value="F:metal ion binding"/>
    <property type="evidence" value="ECO:0007669"/>
    <property type="project" value="UniProtKB-KW"/>
</dbReference>